<evidence type="ECO:0000313" key="2">
    <source>
        <dbReference type="EMBL" id="RJL34206.1"/>
    </source>
</evidence>
<keyword evidence="3" id="KW-1185">Reference proteome</keyword>
<dbReference type="Proteomes" id="UP000265768">
    <property type="component" value="Unassembled WGS sequence"/>
</dbReference>
<evidence type="ECO:0000313" key="3">
    <source>
        <dbReference type="Proteomes" id="UP000265768"/>
    </source>
</evidence>
<feature type="chain" id="PRO_5017269527" evidence="1">
    <location>
        <begin position="28"/>
        <end position="212"/>
    </location>
</feature>
<evidence type="ECO:0000256" key="1">
    <source>
        <dbReference type="SAM" id="SignalP"/>
    </source>
</evidence>
<gene>
    <name evidence="2" type="ORF">D5H75_06970</name>
</gene>
<feature type="signal peptide" evidence="1">
    <location>
        <begin position="1"/>
        <end position="27"/>
    </location>
</feature>
<protein>
    <submittedName>
        <fullName evidence="2">Uncharacterized protein</fullName>
    </submittedName>
</protein>
<reference evidence="2 3" key="1">
    <citation type="submission" date="2018-09" db="EMBL/GenBank/DDBJ databases">
        <title>YIM 75507 draft genome.</title>
        <authorList>
            <person name="Tang S."/>
            <person name="Feng Y."/>
        </authorList>
    </citation>
    <scope>NUCLEOTIDE SEQUENCE [LARGE SCALE GENOMIC DNA]</scope>
    <source>
        <strain evidence="2 3">YIM 75507</strain>
    </source>
</reference>
<dbReference type="RefSeq" id="WP_119925506.1">
    <property type="nucleotide sequence ID" value="NZ_QZEY01000002.1"/>
</dbReference>
<sequence length="212" mass="22071">MRPSPRLFGAAIAAGALALTAAPAAHAAAAPAKPLTTTQLKAALLTAKDFGKGFTASKVQPVKNTVLAKMKTDRAACNTAIKQYESLFRSGWQAAFLGKGATMVANQTTTGDAARVKRMTATLRALTKHCHGVTADTGRVTRLALPKAGNGTYGLRVTETTDEGTFTLDLAIVQVKNGFGVVNNLTLGGRHNPALTKTALTRSAAKLARVTR</sequence>
<dbReference type="EMBL" id="QZEY01000002">
    <property type="protein sequence ID" value="RJL34206.1"/>
    <property type="molecule type" value="Genomic_DNA"/>
</dbReference>
<proteinExistence type="predicted"/>
<name>A0A3A4BSA9_9ACTN</name>
<comment type="caution">
    <text evidence="2">The sequence shown here is derived from an EMBL/GenBank/DDBJ whole genome shotgun (WGS) entry which is preliminary data.</text>
</comment>
<organism evidence="2 3">
    <name type="scientific">Bailinhaonella thermotolerans</name>
    <dbReference type="NCBI Taxonomy" id="1070861"/>
    <lineage>
        <taxon>Bacteria</taxon>
        <taxon>Bacillati</taxon>
        <taxon>Actinomycetota</taxon>
        <taxon>Actinomycetes</taxon>
        <taxon>Streptosporangiales</taxon>
        <taxon>Streptosporangiaceae</taxon>
        <taxon>Bailinhaonella</taxon>
    </lineage>
</organism>
<keyword evidence="1" id="KW-0732">Signal</keyword>
<accession>A0A3A4BSA9</accession>
<dbReference type="AlphaFoldDB" id="A0A3A4BSA9"/>